<evidence type="ECO:0000313" key="6">
    <source>
        <dbReference type="WBParaSite" id="HPBE_0001409001-mRNA-1"/>
    </source>
</evidence>
<dbReference type="PANTHER" id="PTHR11474">
    <property type="entry name" value="TYROSINASE FAMILY MEMBER"/>
    <property type="match status" value="1"/>
</dbReference>
<feature type="signal peptide" evidence="2">
    <location>
        <begin position="1"/>
        <end position="19"/>
    </location>
</feature>
<dbReference type="InterPro" id="IPR050316">
    <property type="entry name" value="Tyrosinase/Hemocyanin"/>
</dbReference>
<evidence type="ECO:0000313" key="4">
    <source>
        <dbReference type="EMBL" id="VDO98455.1"/>
    </source>
</evidence>
<dbReference type="PRINTS" id="PR00092">
    <property type="entry name" value="TYROSINASE"/>
</dbReference>
<dbReference type="Pfam" id="PF00264">
    <property type="entry name" value="Tyrosinase"/>
    <property type="match status" value="1"/>
</dbReference>
<dbReference type="Gene3D" id="1.10.1280.10">
    <property type="entry name" value="Di-copper center containing domain from catechol oxidase"/>
    <property type="match status" value="1"/>
</dbReference>
<dbReference type="InterPro" id="IPR002227">
    <property type="entry name" value="Tyrosinase_Cu-bd"/>
</dbReference>
<keyword evidence="5" id="KW-1185">Reference proteome</keyword>
<reference evidence="4 5" key="1">
    <citation type="submission" date="2018-11" db="EMBL/GenBank/DDBJ databases">
        <authorList>
            <consortium name="Pathogen Informatics"/>
        </authorList>
    </citation>
    <scope>NUCLEOTIDE SEQUENCE [LARGE SCALE GENOMIC DNA]</scope>
</reference>
<keyword evidence="2" id="KW-0732">Signal</keyword>
<dbReference type="GO" id="GO:0016491">
    <property type="term" value="F:oxidoreductase activity"/>
    <property type="evidence" value="ECO:0007669"/>
    <property type="project" value="InterPro"/>
</dbReference>
<dbReference type="AlphaFoldDB" id="A0A3P8DS39"/>
<dbReference type="PROSITE" id="PS00498">
    <property type="entry name" value="TYROSINASE_2"/>
    <property type="match status" value="1"/>
</dbReference>
<proteinExistence type="predicted"/>
<protein>
    <submittedName>
        <fullName evidence="6">Tyrosinase_Cu-bd domain-containing protein</fullName>
    </submittedName>
</protein>
<keyword evidence="1" id="KW-0479">Metal-binding</keyword>
<dbReference type="WBParaSite" id="HPBE_0001409001-mRNA-1">
    <property type="protein sequence ID" value="HPBE_0001409001-mRNA-1"/>
    <property type="gene ID" value="HPBE_0001409001"/>
</dbReference>
<evidence type="ECO:0000256" key="2">
    <source>
        <dbReference type="SAM" id="SignalP"/>
    </source>
</evidence>
<evidence type="ECO:0000256" key="1">
    <source>
        <dbReference type="ARBA" id="ARBA00022723"/>
    </source>
</evidence>
<accession>A0A3P8DS39</accession>
<reference evidence="6" key="2">
    <citation type="submission" date="2019-09" db="UniProtKB">
        <authorList>
            <consortium name="WormBaseParasite"/>
        </authorList>
    </citation>
    <scope>IDENTIFICATION</scope>
</reference>
<dbReference type="GO" id="GO:0046872">
    <property type="term" value="F:metal ion binding"/>
    <property type="evidence" value="ECO:0007669"/>
    <property type="project" value="UniProtKB-KW"/>
</dbReference>
<dbReference type="PANTHER" id="PTHR11474:SF21">
    <property type="entry name" value="SHKT DOMAIN-CONTAINING PROTEIN"/>
    <property type="match status" value="1"/>
</dbReference>
<dbReference type="InterPro" id="IPR008922">
    <property type="entry name" value="Di-copper_centre_dom_sf"/>
</dbReference>
<feature type="domain" description="Tyrosinase copper-binding" evidence="3">
    <location>
        <begin position="305"/>
        <end position="316"/>
    </location>
</feature>
<gene>
    <name evidence="4" type="ORF">HPBE_LOCUS14091</name>
</gene>
<dbReference type="OrthoDB" id="6132182at2759"/>
<dbReference type="SUPFAM" id="SSF48056">
    <property type="entry name" value="Di-copper centre-containing domain"/>
    <property type="match status" value="1"/>
</dbReference>
<dbReference type="Proteomes" id="UP000050761">
    <property type="component" value="Unassembled WGS sequence"/>
</dbReference>
<dbReference type="EMBL" id="UZAH01028200">
    <property type="protein sequence ID" value="VDO98455.1"/>
    <property type="molecule type" value="Genomic_DNA"/>
</dbReference>
<evidence type="ECO:0000313" key="5">
    <source>
        <dbReference type="Proteomes" id="UP000050761"/>
    </source>
</evidence>
<evidence type="ECO:0000259" key="3">
    <source>
        <dbReference type="PROSITE" id="PS00498"/>
    </source>
</evidence>
<name>A0A3P8DS39_HELPZ</name>
<organism evidence="4">
    <name type="scientific">Heligmosomoides polygyrus</name>
    <name type="common">Parasitic roundworm</name>
    <dbReference type="NCBI Taxonomy" id="6339"/>
    <lineage>
        <taxon>Eukaryota</taxon>
        <taxon>Metazoa</taxon>
        <taxon>Ecdysozoa</taxon>
        <taxon>Nematoda</taxon>
        <taxon>Chromadorea</taxon>
        <taxon>Rhabditida</taxon>
        <taxon>Rhabditina</taxon>
        <taxon>Rhabditomorpha</taxon>
        <taxon>Strongyloidea</taxon>
        <taxon>Heligmosomidae</taxon>
        <taxon>Heligmosomoides</taxon>
    </lineage>
</organism>
<sequence>MAWLAVLYCAGVLAMRSGAQQNCNAAPTASLRITCQQINNWAANTRSVRPTIRTLVASPGPAGLSVGSVAVSGVASSTAPTSANECMDIPCLCGFFGGTTSGSTCTLANGQVLTKALRKEYRVLTDAERQRYNTAMWTIKGNGDYDTLSRIHSQFSTSPGAHSGPAFAGWHREYIKRLEIALRRVDPTIGLPYWDSTLDSTIPNPAQSCLWGNELMGTQSSDGTVQSGAFRNWLTVDGSRVFMRSIGTTGGLLNEADIQTVLSNPDFGQLLAFTAPQTDCPNPAGWTVLEYIHGDMLVTTTATNDPLFFNHHSMIDLIWELWRTAQQSRSERETQYPADNAACSSASHYKSNTMAPFFPLVNLDGLSNKYTDNLYQYSSRPTCTYSNTDGCGSKYLFCDLSHGQPRCAAKIMVGGNCRGYTNSKECLRRH</sequence>
<feature type="chain" id="PRO_5044596709" evidence="2">
    <location>
        <begin position="20"/>
        <end position="430"/>
    </location>
</feature>